<dbReference type="AlphaFoldDB" id="A0A1H9W175"/>
<evidence type="ECO:0000256" key="1">
    <source>
        <dbReference type="SAM" id="Phobius"/>
    </source>
</evidence>
<dbReference type="EMBL" id="FOHB01000004">
    <property type="protein sequence ID" value="SES27549.1"/>
    <property type="molecule type" value="Genomic_DNA"/>
</dbReference>
<dbReference type="STRING" id="587636.SAMN05216199_2705"/>
<keyword evidence="4" id="KW-1185">Reference proteome</keyword>
<feature type="transmembrane region" description="Helical" evidence="1">
    <location>
        <begin position="138"/>
        <end position="159"/>
    </location>
</feature>
<keyword evidence="1" id="KW-0472">Membrane</keyword>
<dbReference type="SUPFAM" id="SSF48317">
    <property type="entry name" value="Acid phosphatase/Vanadium-dependent haloperoxidase"/>
    <property type="match status" value="1"/>
</dbReference>
<feature type="transmembrane region" description="Helical" evidence="1">
    <location>
        <begin position="32"/>
        <end position="57"/>
    </location>
</feature>
<feature type="domain" description="Phosphatidic acid phosphatase type 2/haloperoxidase" evidence="2">
    <location>
        <begin position="66"/>
        <end position="180"/>
    </location>
</feature>
<dbReference type="OrthoDB" id="5289372at2"/>
<accession>A0A1H9W175</accession>
<evidence type="ECO:0000313" key="3">
    <source>
        <dbReference type="EMBL" id="SES27549.1"/>
    </source>
</evidence>
<dbReference type="SMART" id="SM00014">
    <property type="entry name" value="acidPPc"/>
    <property type="match status" value="1"/>
</dbReference>
<keyword evidence="1" id="KW-1133">Transmembrane helix</keyword>
<dbReference type="Pfam" id="PF01569">
    <property type="entry name" value="PAP2"/>
    <property type="match status" value="1"/>
</dbReference>
<evidence type="ECO:0000313" key="4">
    <source>
        <dbReference type="Proteomes" id="UP000199019"/>
    </source>
</evidence>
<dbReference type="InterPro" id="IPR036938">
    <property type="entry name" value="PAP2/HPO_sf"/>
</dbReference>
<feature type="transmembrane region" description="Helical" evidence="1">
    <location>
        <begin position="165"/>
        <end position="184"/>
    </location>
</feature>
<sequence>MKPQGWDNPVDTGTMRFVVEHRADWATALAKAVMWVGTTPAALAAGVLVAAVVVVTLRAWRPAAAAGGALVAAAVVAAVLKAVFQRPRPPADLAIVATGGFSFPSTQAMETAAITVALILTVPVTMDAVSRSAAVRRVGASVLAGATALVGACMVYLGAHWPTDVLAGWVLGAVIGGLSSRAALRTLRTSRTTEPQNATMR</sequence>
<evidence type="ECO:0000259" key="2">
    <source>
        <dbReference type="SMART" id="SM00014"/>
    </source>
</evidence>
<feature type="transmembrane region" description="Helical" evidence="1">
    <location>
        <begin position="64"/>
        <end position="84"/>
    </location>
</feature>
<gene>
    <name evidence="3" type="ORF">SAMN05216199_2705</name>
</gene>
<reference evidence="4" key="1">
    <citation type="submission" date="2016-10" db="EMBL/GenBank/DDBJ databases">
        <authorList>
            <person name="Varghese N."/>
            <person name="Submissions S."/>
        </authorList>
    </citation>
    <scope>NUCLEOTIDE SEQUENCE [LARGE SCALE GENOMIC DNA]</scope>
    <source>
        <strain evidence="4">CGMCC 1.6963</strain>
    </source>
</reference>
<protein>
    <submittedName>
        <fullName evidence="3">Undecaprenyl-diphosphatase</fullName>
    </submittedName>
</protein>
<dbReference type="PANTHER" id="PTHR14969:SF13">
    <property type="entry name" value="AT30094P"/>
    <property type="match status" value="1"/>
</dbReference>
<dbReference type="RefSeq" id="WP_091758920.1">
    <property type="nucleotide sequence ID" value="NZ_FOHB01000004.1"/>
</dbReference>
<keyword evidence="1" id="KW-0812">Transmembrane</keyword>
<dbReference type="InterPro" id="IPR000326">
    <property type="entry name" value="PAP2/HPO"/>
</dbReference>
<dbReference type="PANTHER" id="PTHR14969">
    <property type="entry name" value="SPHINGOSINE-1-PHOSPHATE PHOSPHOHYDROLASE"/>
    <property type="match status" value="1"/>
</dbReference>
<feature type="transmembrane region" description="Helical" evidence="1">
    <location>
        <begin position="108"/>
        <end position="126"/>
    </location>
</feature>
<proteinExistence type="predicted"/>
<dbReference type="Proteomes" id="UP000199019">
    <property type="component" value="Unassembled WGS sequence"/>
</dbReference>
<name>A0A1H9W175_9MICO</name>
<dbReference type="Gene3D" id="1.20.144.10">
    <property type="entry name" value="Phosphatidic acid phosphatase type 2/haloperoxidase"/>
    <property type="match status" value="2"/>
</dbReference>
<organism evidence="3 4">
    <name type="scientific">Pedococcus cremeus</name>
    <dbReference type="NCBI Taxonomy" id="587636"/>
    <lineage>
        <taxon>Bacteria</taxon>
        <taxon>Bacillati</taxon>
        <taxon>Actinomycetota</taxon>
        <taxon>Actinomycetes</taxon>
        <taxon>Micrococcales</taxon>
        <taxon>Intrasporangiaceae</taxon>
        <taxon>Pedococcus</taxon>
    </lineage>
</organism>